<evidence type="ECO:0000313" key="4">
    <source>
        <dbReference type="Proteomes" id="UP000235371"/>
    </source>
</evidence>
<dbReference type="EMBL" id="KZ613856">
    <property type="protein sequence ID" value="PMD55317.1"/>
    <property type="molecule type" value="Genomic_DNA"/>
</dbReference>
<gene>
    <name evidence="3" type="ORF">K444DRAFT_667148</name>
</gene>
<feature type="region of interest" description="Disordered" evidence="1">
    <location>
        <begin position="357"/>
        <end position="397"/>
    </location>
</feature>
<dbReference type="AlphaFoldDB" id="A0A2J6SX19"/>
<dbReference type="GeneID" id="36595338"/>
<keyword evidence="4" id="KW-1185">Reference proteome</keyword>
<accession>A0A2J6SX19</accession>
<keyword evidence="2" id="KW-1133">Transmembrane helix</keyword>
<evidence type="ECO:0000313" key="3">
    <source>
        <dbReference type="EMBL" id="PMD55317.1"/>
    </source>
</evidence>
<dbReference type="Proteomes" id="UP000235371">
    <property type="component" value="Unassembled WGS sequence"/>
</dbReference>
<evidence type="ECO:0000256" key="1">
    <source>
        <dbReference type="SAM" id="MobiDB-lite"/>
    </source>
</evidence>
<feature type="compositionally biased region" description="Basic and acidic residues" evidence="1">
    <location>
        <begin position="236"/>
        <end position="271"/>
    </location>
</feature>
<feature type="region of interest" description="Disordered" evidence="1">
    <location>
        <begin position="146"/>
        <end position="188"/>
    </location>
</feature>
<reference evidence="3 4" key="1">
    <citation type="submission" date="2016-04" db="EMBL/GenBank/DDBJ databases">
        <title>A degradative enzymes factory behind the ericoid mycorrhizal symbiosis.</title>
        <authorList>
            <consortium name="DOE Joint Genome Institute"/>
            <person name="Martino E."/>
            <person name="Morin E."/>
            <person name="Grelet G."/>
            <person name="Kuo A."/>
            <person name="Kohler A."/>
            <person name="Daghino S."/>
            <person name="Barry K."/>
            <person name="Choi C."/>
            <person name="Cichocki N."/>
            <person name="Clum A."/>
            <person name="Copeland A."/>
            <person name="Hainaut M."/>
            <person name="Haridas S."/>
            <person name="Labutti K."/>
            <person name="Lindquist E."/>
            <person name="Lipzen A."/>
            <person name="Khouja H.-R."/>
            <person name="Murat C."/>
            <person name="Ohm R."/>
            <person name="Olson A."/>
            <person name="Spatafora J."/>
            <person name="Veneault-Fourrey C."/>
            <person name="Henrissat B."/>
            <person name="Grigoriev I."/>
            <person name="Martin F."/>
            <person name="Perotto S."/>
        </authorList>
    </citation>
    <scope>NUCLEOTIDE SEQUENCE [LARGE SCALE GENOMIC DNA]</scope>
    <source>
        <strain evidence="3 4">E</strain>
    </source>
</reference>
<keyword evidence="2" id="KW-0472">Membrane</keyword>
<name>A0A2J6SX19_9HELO</name>
<feature type="region of interest" description="Disordered" evidence="1">
    <location>
        <begin position="223"/>
        <end position="271"/>
    </location>
</feature>
<dbReference type="InParanoid" id="A0A2J6SX19"/>
<proteinExistence type="predicted"/>
<keyword evidence="2" id="KW-0812">Transmembrane</keyword>
<organism evidence="3 4">
    <name type="scientific">Hyaloscypha bicolor E</name>
    <dbReference type="NCBI Taxonomy" id="1095630"/>
    <lineage>
        <taxon>Eukaryota</taxon>
        <taxon>Fungi</taxon>
        <taxon>Dikarya</taxon>
        <taxon>Ascomycota</taxon>
        <taxon>Pezizomycotina</taxon>
        <taxon>Leotiomycetes</taxon>
        <taxon>Helotiales</taxon>
        <taxon>Hyaloscyphaceae</taxon>
        <taxon>Hyaloscypha</taxon>
        <taxon>Hyaloscypha bicolor</taxon>
    </lineage>
</organism>
<evidence type="ECO:0000256" key="2">
    <source>
        <dbReference type="SAM" id="Phobius"/>
    </source>
</evidence>
<protein>
    <submittedName>
        <fullName evidence="3">Uncharacterized protein</fullName>
    </submittedName>
</protein>
<feature type="transmembrane region" description="Helical" evidence="2">
    <location>
        <begin position="117"/>
        <end position="139"/>
    </location>
</feature>
<sequence>MVSMGCLISDWEPLTRQFPIPLSICIMDVTTILYICYFAKALAEFSVYFVWLVDSTSKTIQYIAAVVTLLAICPFFHVTTLALSTRPTLVLSETYFIAYLCFSAPLGALWFEPTRHGIRRIIPLSIVSTLDALSLYIFLYSKGKLRHSGPSVTDEEHEIGKAKGKALEGNSGRAPAGEITADQHSQNGQRGIFHEALDGRDVGYDAQFASRVNGAVIGSRFQGEHQEQQYRQQYRQHRDQQHQEQQHQEQQHQDQQHQEQQHREQQHQQGIKHDGALEVEDQTREDGQSSLAREKETAALKGIQGDQQYEEDVEGLYGIQEQREMVHTRNNANTVTRGMFQRPQILSPTITRTAPGEIHPALRSKFSTSELGTPEAFETPRRGASPQHEEDIGEGMF</sequence>
<dbReference type="RefSeq" id="XP_024732221.1">
    <property type="nucleotide sequence ID" value="XM_024887262.1"/>
</dbReference>
<dbReference type="OrthoDB" id="3549145at2759"/>
<feature type="transmembrane region" description="Helical" evidence="2">
    <location>
        <begin position="95"/>
        <end position="111"/>
    </location>
</feature>
<feature type="transmembrane region" description="Helical" evidence="2">
    <location>
        <begin position="60"/>
        <end position="83"/>
    </location>
</feature>